<dbReference type="PANTHER" id="PTHR31248">
    <property type="entry name" value="DOMAIN PROTEIN, PUTATIVE (AFU_ORTHOLOGUE AFUA_5G04290)-RELATED"/>
    <property type="match status" value="1"/>
</dbReference>
<reference evidence="5" key="1">
    <citation type="submission" date="2020-10" db="EMBL/GenBank/DDBJ databases">
        <authorList>
            <person name="Muller C M."/>
        </authorList>
    </citation>
    <scope>NUCLEOTIDE SEQUENCE</scope>
    <source>
        <strain evidence="5">THUN-12</strain>
    </source>
</reference>
<evidence type="ECO:0000313" key="6">
    <source>
        <dbReference type="Proteomes" id="UP000683417"/>
    </source>
</evidence>
<dbReference type="EMBL" id="CAJHIT010000009">
    <property type="protein sequence ID" value="CAD6505589.1"/>
    <property type="molecule type" value="Genomic_DNA"/>
</dbReference>
<feature type="compositionally biased region" description="Low complexity" evidence="3">
    <location>
        <begin position="216"/>
        <end position="227"/>
    </location>
</feature>
<dbReference type="InterPro" id="IPR001202">
    <property type="entry name" value="WW_dom"/>
</dbReference>
<comment type="subcellular location">
    <subcellularLocation>
        <location evidence="2">Cell projection</location>
        <location evidence="2">Rhabdomere membrane</location>
        <topology evidence="2">Multi-pass membrane protein</topology>
    </subcellularLocation>
</comment>
<feature type="compositionally biased region" description="Pro residues" evidence="3">
    <location>
        <begin position="228"/>
        <end position="264"/>
    </location>
</feature>
<evidence type="ECO:0000259" key="4">
    <source>
        <dbReference type="PROSITE" id="PS50020"/>
    </source>
</evidence>
<proteinExistence type="predicted"/>
<comment type="caution">
    <text evidence="5">The sequence shown here is derived from an EMBL/GenBank/DDBJ whole genome shotgun (WGS) entry which is preliminary data.</text>
</comment>
<feature type="compositionally biased region" description="Basic and acidic residues" evidence="3">
    <location>
        <begin position="161"/>
        <end position="176"/>
    </location>
</feature>
<dbReference type="AlphaFoldDB" id="A0A9W4DPH6"/>
<evidence type="ECO:0000256" key="3">
    <source>
        <dbReference type="SAM" id="MobiDB-lite"/>
    </source>
</evidence>
<dbReference type="InterPro" id="IPR006031">
    <property type="entry name" value="XYPPX"/>
</dbReference>
<dbReference type="CDD" id="cd00201">
    <property type="entry name" value="WW"/>
    <property type="match status" value="1"/>
</dbReference>
<name>A0A9W4DPH6_BLUGR</name>
<evidence type="ECO:0000313" key="5">
    <source>
        <dbReference type="EMBL" id="CAD6505589.1"/>
    </source>
</evidence>
<feature type="region of interest" description="Disordered" evidence="3">
    <location>
        <begin position="107"/>
        <end position="288"/>
    </location>
</feature>
<gene>
    <name evidence="5" type="ORF">BGTH12_LOCUS6947</name>
</gene>
<evidence type="ECO:0000256" key="2">
    <source>
        <dbReference type="ARBA" id="ARBA00043946"/>
    </source>
</evidence>
<feature type="compositionally biased region" description="Polar residues" evidence="3">
    <location>
        <begin position="188"/>
        <end position="204"/>
    </location>
</feature>
<accession>A0A9W4DPH6</accession>
<evidence type="ECO:0000256" key="1">
    <source>
        <dbReference type="ARBA" id="ARBA00013487"/>
    </source>
</evidence>
<organism evidence="5 6">
    <name type="scientific">Blumeria graminis f. sp. triticale</name>
    <dbReference type="NCBI Taxonomy" id="1689686"/>
    <lineage>
        <taxon>Eukaryota</taxon>
        <taxon>Fungi</taxon>
        <taxon>Dikarya</taxon>
        <taxon>Ascomycota</taxon>
        <taxon>Pezizomycotina</taxon>
        <taxon>Leotiomycetes</taxon>
        <taxon>Erysiphales</taxon>
        <taxon>Erysiphaceae</taxon>
        <taxon>Blumeria</taxon>
    </lineage>
</organism>
<feature type="domain" description="WW" evidence="4">
    <location>
        <begin position="77"/>
        <end position="111"/>
    </location>
</feature>
<sequence>MHRGLWQSPFRSQHAFYKSNHGSLLCTSNHYRFYSTAFTSRSHNIFNTINFLKLSLSYFGMADSFNPPPGPPPTASPQVPAGYKAQWNDQYKEWFYVNIYTKKSQWEKPTQPVYPDNETPPSGPPPGYTSNNTSSSDLKQSYSQKGSQGSPDDAALAARLQAEEDSRSRGASDTKSKGGFFDKLLGKTTGNPNGNSQNFSQQPQVAYGQQPAYNSYPQGYPQQGYPPQGYPPQGYPPQGYPPQGYPPQGYPPQGYPPQGYPPQGYPQQGYPPQGYGGQPAYGGAQQKKPGGGGMGMMGGAALGAGAGLIGGVLIADALEHQEEEAYEQGYGKSKILRIFIS</sequence>
<dbReference type="Pfam" id="PF02162">
    <property type="entry name" value="XYPPX"/>
    <property type="match status" value="3"/>
</dbReference>
<dbReference type="SMART" id="SM00456">
    <property type="entry name" value="WW"/>
    <property type="match status" value="1"/>
</dbReference>
<dbReference type="PROSITE" id="PS50020">
    <property type="entry name" value="WW_DOMAIN_2"/>
    <property type="match status" value="1"/>
</dbReference>
<protein>
    <recommendedName>
        <fullName evidence="1">Rhodopsin</fullName>
    </recommendedName>
</protein>
<dbReference type="PANTHER" id="PTHR31248:SF2">
    <property type="entry name" value="DOMAIN PROTEIN, PUTATIVE (AFU_ORTHOLOGUE AFUA_5G04290)-RELATED"/>
    <property type="match status" value="1"/>
</dbReference>
<dbReference type="Pfam" id="PF00397">
    <property type="entry name" value="WW"/>
    <property type="match status" value="1"/>
</dbReference>
<feature type="compositionally biased region" description="Low complexity" evidence="3">
    <location>
        <begin position="139"/>
        <end position="150"/>
    </location>
</feature>
<dbReference type="Proteomes" id="UP000683417">
    <property type="component" value="Unassembled WGS sequence"/>
</dbReference>